<organism evidence="10 11">
    <name type="scientific">Methanoculleus nereidis</name>
    <dbReference type="NCBI Taxonomy" id="2735141"/>
    <lineage>
        <taxon>Archaea</taxon>
        <taxon>Methanobacteriati</taxon>
        <taxon>Methanobacteriota</taxon>
        <taxon>Stenosarchaea group</taxon>
        <taxon>Methanomicrobia</taxon>
        <taxon>Methanomicrobiales</taxon>
        <taxon>Methanomicrobiaceae</taxon>
        <taxon>Methanoculleus</taxon>
    </lineage>
</organism>
<dbReference type="PROSITE" id="PS50112">
    <property type="entry name" value="PAS"/>
    <property type="match status" value="6"/>
</dbReference>
<feature type="coiled-coil region" evidence="6">
    <location>
        <begin position="484"/>
        <end position="511"/>
    </location>
</feature>
<dbReference type="Gene3D" id="3.30.565.10">
    <property type="entry name" value="Histidine kinase-like ATPase, C-terminal domain"/>
    <property type="match status" value="1"/>
</dbReference>
<accession>A0ABU3Z216</accession>
<name>A0ABU3Z216_9EURY</name>
<dbReference type="RefSeq" id="WP_317296040.1">
    <property type="nucleotide sequence ID" value="NZ_JABFFQ010000004.1"/>
</dbReference>
<evidence type="ECO:0000259" key="7">
    <source>
        <dbReference type="PROSITE" id="PS50109"/>
    </source>
</evidence>
<dbReference type="InterPro" id="IPR035965">
    <property type="entry name" value="PAS-like_dom_sf"/>
</dbReference>
<dbReference type="PANTHER" id="PTHR43304:SF1">
    <property type="entry name" value="PAC DOMAIN-CONTAINING PROTEIN"/>
    <property type="match status" value="1"/>
</dbReference>
<feature type="domain" description="PAS" evidence="8">
    <location>
        <begin position="129"/>
        <end position="175"/>
    </location>
</feature>
<keyword evidence="11" id="KW-1185">Reference proteome</keyword>
<feature type="domain" description="PAC" evidence="9">
    <location>
        <begin position="575"/>
        <end position="625"/>
    </location>
</feature>
<dbReference type="InterPro" id="IPR003661">
    <property type="entry name" value="HisK_dim/P_dom"/>
</dbReference>
<dbReference type="CDD" id="cd00130">
    <property type="entry name" value="PAS"/>
    <property type="match status" value="6"/>
</dbReference>
<reference evidence="10 11" key="1">
    <citation type="submission" date="2020-05" db="EMBL/GenBank/DDBJ databases">
        <title>Isolation and characterization of methanoarchaea from a cold seep at offshore SW Taiwan.</title>
        <authorList>
            <person name="Chen Y.-W."/>
            <person name="Chen S.-C."/>
            <person name="Lai M.-C."/>
        </authorList>
    </citation>
    <scope>NUCLEOTIDE SEQUENCE [LARGE SCALE GENOMIC DNA]</scope>
    <source>
        <strain evidence="10 11">YWC-01</strain>
    </source>
</reference>
<dbReference type="EC" id="2.7.13.3" evidence="2"/>
<dbReference type="PRINTS" id="PR00344">
    <property type="entry name" value="BCTRLSENSOR"/>
</dbReference>
<protein>
    <recommendedName>
        <fullName evidence="2">histidine kinase</fullName>
        <ecNumber evidence="2">2.7.13.3</ecNumber>
    </recommendedName>
</protein>
<dbReference type="Proteomes" id="UP001273768">
    <property type="component" value="Unassembled WGS sequence"/>
</dbReference>
<keyword evidence="3" id="KW-0597">Phosphoprotein</keyword>
<dbReference type="Gene3D" id="1.10.287.130">
    <property type="match status" value="1"/>
</dbReference>
<dbReference type="InterPro" id="IPR001610">
    <property type="entry name" value="PAC"/>
</dbReference>
<dbReference type="Pfam" id="PF13426">
    <property type="entry name" value="PAS_9"/>
    <property type="match status" value="2"/>
</dbReference>
<evidence type="ECO:0000259" key="8">
    <source>
        <dbReference type="PROSITE" id="PS50112"/>
    </source>
</evidence>
<feature type="domain" description="PAS" evidence="8">
    <location>
        <begin position="255"/>
        <end position="309"/>
    </location>
</feature>
<dbReference type="InterPro" id="IPR052162">
    <property type="entry name" value="Sensor_kinase/Photoreceptor"/>
</dbReference>
<feature type="domain" description="PAS" evidence="8">
    <location>
        <begin position="1117"/>
        <end position="1187"/>
    </location>
</feature>
<dbReference type="InterPro" id="IPR005467">
    <property type="entry name" value="His_kinase_dom"/>
</dbReference>
<dbReference type="SMART" id="SM00086">
    <property type="entry name" value="PAC"/>
    <property type="match status" value="2"/>
</dbReference>
<keyword evidence="6" id="KW-0175">Coiled coil</keyword>
<dbReference type="SMART" id="SM00091">
    <property type="entry name" value="PAS"/>
    <property type="match status" value="8"/>
</dbReference>
<feature type="domain" description="PAS" evidence="8">
    <location>
        <begin position="501"/>
        <end position="571"/>
    </location>
</feature>
<sequence>MTPFPGAPAEPSPPLQFLDLLDEGVLLIGLDNRIVWINRALQRCLGIDRDAYVGSDAGEFLNRFLLPRIIDEECRQAIAASLRDRADLPDLACTLRTADGKERRICYSSRVGEDGTHLVRLRDRRPYGEQEVLETILSHLPETVNILDRDLRYVYVDREFARKLGREPHEMVGKTWEELGFTLEGAGPYFEKVREVFATGKQVRGEVRHAVIRDIAYSEYISVPIPGPSGRIERVLTVSRDITDRKRAERKMAHEHELLQAIIDAIPVMITIYDPNLKTFRFNRALRETLGWTEEDARGGDFMALCYPDPGYREMVGRFMQSLEPGWRDFVLRAKDGSLVESSWANIRLSDDTQVGIGIDIRERKAAERALRESEGWFRGIYERAGIGIALVGLEGCFIDSNPAFQEMLGYERDEIADMHFADITYPDDLPEDMALAASLVAGEIEQYRLEKRYVRKDGRILWGMLTGSLVRNAEDAPQFLIGMIENITERKRAEEALRESEERYRSLVELMPDAVVVHQDGIIVYVNSACVRIAGGRGPEDFVGKPVDLFVSPEFRELVAGQIRRMQQEGTATPLTEQELKTFDGRTIQVDITAIPILYRGRPSIMVVFRDITERKRAEAVLREQTEELTRVNRELDEAHREANLYLDILTHDVRNANNVSTMYADLLLGLLEGDPKTYAQKLYDSIWRSTEILKNVAAIRRIHQESADLSSVDLDAVIREEIGRFPAASIRYDGRPIEVCADGLLSMVVTNLIGNAVKFGGPDVEIAVTVEEEDGEVLVSVEDTGPGIPDGVKRLLFRRFERGLGHGRGEGLGLYIVRTLVERYGGSVRVEDRVPGRPDQGAAFRFTLLRASHGRVPACGRARMCPPHDPAGRRDTECGYLRPVVDLVKDAVLVADDAGRIREANPAASTLLGYTREALLQRSVFDICAGEDHEFWREFLESGILEGECELARNDGATVRVECSAVARTAPGTHVATIRPVPGEAQMEEMLQFERDQLLSIFDGLEQIVYVTDPATDEILYTNPFFTKALGKDVIGGICYREFQGRDTPCPFCTNEVILRQKPKPYRWEYYNPVLDVHLDIVDRIIRWPDGRDVRLEVAIDITERKRAEMALQESEEQFRALLDAAPDATVLIDREGTILALNEAMAARSGKSIEDLRGTCVYDLFPPGLAAARKKWAEEAFSSGKPIRMTDEHEGRVFDHILFPVRGANGQVRRLAVISADVTEREQVEGIRQEAYDRIEQNIEQFAILADHVRQPLQVLLARADLMDDEGAAERIREQVRRIDDIVGQLDRGWIESRKIREFLRRHEAG</sequence>
<dbReference type="Gene3D" id="3.30.450.20">
    <property type="entry name" value="PAS domain"/>
    <property type="match status" value="8"/>
</dbReference>
<evidence type="ECO:0000256" key="1">
    <source>
        <dbReference type="ARBA" id="ARBA00000085"/>
    </source>
</evidence>
<feature type="domain" description="Histidine kinase" evidence="7">
    <location>
        <begin position="747"/>
        <end position="854"/>
    </location>
</feature>
<dbReference type="InterPro" id="IPR036890">
    <property type="entry name" value="HATPase_C_sf"/>
</dbReference>
<feature type="coiled-coil region" evidence="6">
    <location>
        <begin position="616"/>
        <end position="643"/>
    </location>
</feature>
<dbReference type="SMART" id="SM00387">
    <property type="entry name" value="HATPase_c"/>
    <property type="match status" value="1"/>
</dbReference>
<comment type="catalytic activity">
    <reaction evidence="1">
        <text>ATP + protein L-histidine = ADP + protein N-phospho-L-histidine.</text>
        <dbReference type="EC" id="2.7.13.3"/>
    </reaction>
</comment>
<dbReference type="PROSITE" id="PS50109">
    <property type="entry name" value="HIS_KIN"/>
    <property type="match status" value="1"/>
</dbReference>
<dbReference type="InterPro" id="IPR004358">
    <property type="entry name" value="Sig_transdc_His_kin-like_C"/>
</dbReference>
<dbReference type="SUPFAM" id="SSF55785">
    <property type="entry name" value="PYP-like sensor domain (PAS domain)"/>
    <property type="match status" value="8"/>
</dbReference>
<feature type="domain" description="PAC" evidence="9">
    <location>
        <begin position="201"/>
        <end position="254"/>
    </location>
</feature>
<proteinExistence type="predicted"/>
<dbReference type="InterPro" id="IPR013656">
    <property type="entry name" value="PAS_4"/>
</dbReference>
<dbReference type="NCBIfam" id="TIGR00229">
    <property type="entry name" value="sensory_box"/>
    <property type="match status" value="6"/>
</dbReference>
<dbReference type="Pfam" id="PF00989">
    <property type="entry name" value="PAS"/>
    <property type="match status" value="1"/>
</dbReference>
<evidence type="ECO:0000256" key="4">
    <source>
        <dbReference type="ARBA" id="ARBA00022679"/>
    </source>
</evidence>
<dbReference type="SUPFAM" id="SSF55874">
    <property type="entry name" value="ATPase domain of HSP90 chaperone/DNA topoisomerase II/histidine kinase"/>
    <property type="match status" value="1"/>
</dbReference>
<dbReference type="PANTHER" id="PTHR43304">
    <property type="entry name" value="PHYTOCHROME-LIKE PROTEIN CPH1"/>
    <property type="match status" value="1"/>
</dbReference>
<evidence type="ECO:0000256" key="6">
    <source>
        <dbReference type="SAM" id="Coils"/>
    </source>
</evidence>
<evidence type="ECO:0000256" key="2">
    <source>
        <dbReference type="ARBA" id="ARBA00012438"/>
    </source>
</evidence>
<dbReference type="Pfam" id="PF08448">
    <property type="entry name" value="PAS_4"/>
    <property type="match status" value="2"/>
</dbReference>
<dbReference type="Pfam" id="PF13188">
    <property type="entry name" value="PAS_8"/>
    <property type="match status" value="2"/>
</dbReference>
<dbReference type="Pfam" id="PF02518">
    <property type="entry name" value="HATPase_c"/>
    <property type="match status" value="1"/>
</dbReference>
<dbReference type="PROSITE" id="PS50113">
    <property type="entry name" value="PAC"/>
    <property type="match status" value="4"/>
</dbReference>
<dbReference type="InterPro" id="IPR000700">
    <property type="entry name" value="PAS-assoc_C"/>
</dbReference>
<dbReference type="CDD" id="cd00075">
    <property type="entry name" value="HATPase"/>
    <property type="match status" value="1"/>
</dbReference>
<dbReference type="InterPro" id="IPR013767">
    <property type="entry name" value="PAS_fold"/>
</dbReference>
<feature type="domain" description="PAC" evidence="9">
    <location>
        <begin position="448"/>
        <end position="500"/>
    </location>
</feature>
<keyword evidence="5" id="KW-0418">Kinase</keyword>
<dbReference type="EMBL" id="JABFFQ010000004">
    <property type="protein sequence ID" value="MDV4342857.1"/>
    <property type="molecule type" value="Genomic_DNA"/>
</dbReference>
<feature type="domain" description="PAC" evidence="9">
    <location>
        <begin position="1186"/>
        <end position="1237"/>
    </location>
</feature>
<dbReference type="InterPro" id="IPR000014">
    <property type="entry name" value="PAS"/>
</dbReference>
<evidence type="ECO:0000256" key="5">
    <source>
        <dbReference type="ARBA" id="ARBA00022777"/>
    </source>
</evidence>
<dbReference type="SMART" id="SM00388">
    <property type="entry name" value="HisKA"/>
    <property type="match status" value="1"/>
</dbReference>
<feature type="domain" description="PAS" evidence="8">
    <location>
        <begin position="879"/>
        <end position="949"/>
    </location>
</feature>
<gene>
    <name evidence="10" type="ORF">HL657_06655</name>
</gene>
<evidence type="ECO:0000313" key="11">
    <source>
        <dbReference type="Proteomes" id="UP001273768"/>
    </source>
</evidence>
<feature type="domain" description="PAS" evidence="8">
    <location>
        <begin position="374"/>
        <end position="444"/>
    </location>
</feature>
<evidence type="ECO:0000313" key="10">
    <source>
        <dbReference type="EMBL" id="MDV4342857.1"/>
    </source>
</evidence>
<dbReference type="InterPro" id="IPR003594">
    <property type="entry name" value="HATPase_dom"/>
</dbReference>
<keyword evidence="4" id="KW-0808">Transferase</keyword>
<evidence type="ECO:0000256" key="3">
    <source>
        <dbReference type="ARBA" id="ARBA00022553"/>
    </source>
</evidence>
<evidence type="ECO:0000259" key="9">
    <source>
        <dbReference type="PROSITE" id="PS50113"/>
    </source>
</evidence>
<comment type="caution">
    <text evidence="10">The sequence shown here is derived from an EMBL/GenBank/DDBJ whole genome shotgun (WGS) entry which is preliminary data.</text>
</comment>